<proteinExistence type="predicted"/>
<keyword evidence="1" id="KW-0472">Membrane</keyword>
<evidence type="ECO:0000256" key="1">
    <source>
        <dbReference type="SAM" id="Phobius"/>
    </source>
</evidence>
<dbReference type="Pfam" id="PF07332">
    <property type="entry name" value="Phage_holin_3_6"/>
    <property type="match status" value="1"/>
</dbReference>
<evidence type="ECO:0000313" key="2">
    <source>
        <dbReference type="EMBL" id="MBC6446201.1"/>
    </source>
</evidence>
<keyword evidence="1" id="KW-0812">Transmembrane</keyword>
<name>A0ABR7L0I9_9PSEU</name>
<dbReference type="InterPro" id="IPR009937">
    <property type="entry name" value="Phage_holin_3_6"/>
</dbReference>
<keyword evidence="3" id="KW-1185">Reference proteome</keyword>
<evidence type="ECO:0000313" key="3">
    <source>
        <dbReference type="Proteomes" id="UP000734823"/>
    </source>
</evidence>
<gene>
    <name evidence="2" type="ORF">GPZ80_03310</name>
</gene>
<comment type="caution">
    <text evidence="2">The sequence shown here is derived from an EMBL/GenBank/DDBJ whole genome shotgun (WGS) entry which is preliminary data.</text>
</comment>
<reference evidence="2 3" key="1">
    <citation type="submission" date="2020-06" db="EMBL/GenBank/DDBJ databases">
        <title>Actinokineospora xiongansis sp. nov., isolated from soil of Baiyangdian.</title>
        <authorList>
            <person name="Zhang X."/>
        </authorList>
    </citation>
    <scope>NUCLEOTIDE SEQUENCE [LARGE SCALE GENOMIC DNA]</scope>
    <source>
        <strain evidence="2 3">HBU206404</strain>
    </source>
</reference>
<accession>A0ABR7L0I9</accession>
<dbReference type="Proteomes" id="UP000734823">
    <property type="component" value="Unassembled WGS sequence"/>
</dbReference>
<sequence length="135" mass="13863">MNEPNRSVAELSTGELVGRLGEQVSRLVRDELALATDELKEKGKQAGGGAALGGAAGVTAWFGAAALVIAAIAALALVLPVWAAALIVGGVLLLIAGVLGLIGMRKIKHATPPVPEQAIRSTRRDFEAIKEGAHR</sequence>
<organism evidence="2 3">
    <name type="scientific">Actinokineospora xionganensis</name>
    <dbReference type="NCBI Taxonomy" id="2684470"/>
    <lineage>
        <taxon>Bacteria</taxon>
        <taxon>Bacillati</taxon>
        <taxon>Actinomycetota</taxon>
        <taxon>Actinomycetes</taxon>
        <taxon>Pseudonocardiales</taxon>
        <taxon>Pseudonocardiaceae</taxon>
        <taxon>Actinokineospora</taxon>
    </lineage>
</organism>
<feature type="transmembrane region" description="Helical" evidence="1">
    <location>
        <begin position="81"/>
        <end position="102"/>
    </location>
</feature>
<feature type="transmembrane region" description="Helical" evidence="1">
    <location>
        <begin position="50"/>
        <end position="75"/>
    </location>
</feature>
<dbReference type="EMBL" id="JABVED010000001">
    <property type="protein sequence ID" value="MBC6446201.1"/>
    <property type="molecule type" value="Genomic_DNA"/>
</dbReference>
<protein>
    <submittedName>
        <fullName evidence="2">Phage holin family protein</fullName>
    </submittedName>
</protein>
<keyword evidence="1" id="KW-1133">Transmembrane helix</keyword>
<dbReference type="RefSeq" id="WP_187218233.1">
    <property type="nucleotide sequence ID" value="NZ_JABVED010000001.1"/>
</dbReference>